<dbReference type="EMBL" id="CM007890">
    <property type="protein sequence ID" value="OTG37537.1"/>
    <property type="molecule type" value="Genomic_DNA"/>
</dbReference>
<sequence length="75" mass="8367">MHDGVHYLVFLQKRQHNPRVSCRISAIPNNFGACEPSPMMANQFSIFISRDGGSKKYASVLSPGQHNGHGQFNRP</sequence>
<dbReference type="InParanoid" id="A0A251VPN2"/>
<name>A0A251VPN2_HELAN</name>
<protein>
    <submittedName>
        <fullName evidence="1">Uncharacterized protein</fullName>
    </submittedName>
</protein>
<dbReference type="AlphaFoldDB" id="A0A251VPN2"/>
<evidence type="ECO:0000313" key="1">
    <source>
        <dbReference type="EMBL" id="OTG37537.1"/>
    </source>
</evidence>
<keyword evidence="2" id="KW-1185">Reference proteome</keyword>
<accession>A0A251VPN2</accession>
<evidence type="ECO:0000313" key="2">
    <source>
        <dbReference type="Proteomes" id="UP000215914"/>
    </source>
</evidence>
<dbReference type="Proteomes" id="UP000215914">
    <property type="component" value="Chromosome 1"/>
</dbReference>
<gene>
    <name evidence="1" type="ORF">HannXRQ_Chr01g0019861</name>
</gene>
<proteinExistence type="predicted"/>
<dbReference type="STRING" id="4232.A0A251VPN2"/>
<organism evidence="1 2">
    <name type="scientific">Helianthus annuus</name>
    <name type="common">Common sunflower</name>
    <dbReference type="NCBI Taxonomy" id="4232"/>
    <lineage>
        <taxon>Eukaryota</taxon>
        <taxon>Viridiplantae</taxon>
        <taxon>Streptophyta</taxon>
        <taxon>Embryophyta</taxon>
        <taxon>Tracheophyta</taxon>
        <taxon>Spermatophyta</taxon>
        <taxon>Magnoliopsida</taxon>
        <taxon>eudicotyledons</taxon>
        <taxon>Gunneridae</taxon>
        <taxon>Pentapetalae</taxon>
        <taxon>asterids</taxon>
        <taxon>campanulids</taxon>
        <taxon>Asterales</taxon>
        <taxon>Asteraceae</taxon>
        <taxon>Asteroideae</taxon>
        <taxon>Heliantheae alliance</taxon>
        <taxon>Heliantheae</taxon>
        <taxon>Helianthus</taxon>
    </lineage>
</organism>
<reference evidence="2" key="1">
    <citation type="journal article" date="2017" name="Nature">
        <title>The sunflower genome provides insights into oil metabolism, flowering and Asterid evolution.</title>
        <authorList>
            <person name="Badouin H."/>
            <person name="Gouzy J."/>
            <person name="Grassa C.J."/>
            <person name="Murat F."/>
            <person name="Staton S.E."/>
            <person name="Cottret L."/>
            <person name="Lelandais-Briere C."/>
            <person name="Owens G.L."/>
            <person name="Carrere S."/>
            <person name="Mayjonade B."/>
            <person name="Legrand L."/>
            <person name="Gill N."/>
            <person name="Kane N.C."/>
            <person name="Bowers J.E."/>
            <person name="Hubner S."/>
            <person name="Bellec A."/>
            <person name="Berard A."/>
            <person name="Berges H."/>
            <person name="Blanchet N."/>
            <person name="Boniface M.C."/>
            <person name="Brunel D."/>
            <person name="Catrice O."/>
            <person name="Chaidir N."/>
            <person name="Claudel C."/>
            <person name="Donnadieu C."/>
            <person name="Faraut T."/>
            <person name="Fievet G."/>
            <person name="Helmstetter N."/>
            <person name="King M."/>
            <person name="Knapp S.J."/>
            <person name="Lai Z."/>
            <person name="Le Paslier M.C."/>
            <person name="Lippi Y."/>
            <person name="Lorenzon L."/>
            <person name="Mandel J.R."/>
            <person name="Marage G."/>
            <person name="Marchand G."/>
            <person name="Marquand E."/>
            <person name="Bret-Mestries E."/>
            <person name="Morien E."/>
            <person name="Nambeesan S."/>
            <person name="Nguyen T."/>
            <person name="Pegot-Espagnet P."/>
            <person name="Pouilly N."/>
            <person name="Raftis F."/>
            <person name="Sallet E."/>
            <person name="Schiex T."/>
            <person name="Thomas J."/>
            <person name="Vandecasteele C."/>
            <person name="Vares D."/>
            <person name="Vear F."/>
            <person name="Vautrin S."/>
            <person name="Crespi M."/>
            <person name="Mangin B."/>
            <person name="Burke J.M."/>
            <person name="Salse J."/>
            <person name="Munos S."/>
            <person name="Vincourt P."/>
            <person name="Rieseberg L.H."/>
            <person name="Langlade N.B."/>
        </authorList>
    </citation>
    <scope>NUCLEOTIDE SEQUENCE [LARGE SCALE GENOMIC DNA]</scope>
    <source>
        <strain evidence="2">cv. SF193</strain>
    </source>
</reference>